<sequence>MILSRYGDVCQKRYQKLTDCDDGPTSKSHILLAGIGADELFGGYTRYRSAFEHDGRLSLHNFLRKDWEYLPYRNLGRDGRVASDHDRQLSTPYLGEELVNCFSELKLLVKDVPQENIGTKLLLRALALNFELTKAAVEEESFKFGF</sequence>
<evidence type="ECO:0000256" key="3">
    <source>
        <dbReference type="ARBA" id="ARBA00022962"/>
    </source>
</evidence>
<evidence type="ECO:0000256" key="1">
    <source>
        <dbReference type="ARBA" id="ARBA00022605"/>
    </source>
</evidence>
<reference evidence="5 6" key="1">
    <citation type="submission" date="2023-03" db="EMBL/GenBank/DDBJ databases">
        <title>Genome insight into feeding habits of ladybird beetles.</title>
        <authorList>
            <person name="Li H.-S."/>
            <person name="Huang Y.-H."/>
            <person name="Pang H."/>
        </authorList>
    </citation>
    <scope>NUCLEOTIDE SEQUENCE [LARGE SCALE GENOMIC DNA]</scope>
    <source>
        <strain evidence="5">SYSU_2023b</strain>
        <tissue evidence="5">Whole body</tissue>
    </source>
</reference>
<dbReference type="InterPro" id="IPR001962">
    <property type="entry name" value="Asn_synthase"/>
</dbReference>
<keyword evidence="1" id="KW-0028">Amino-acid biosynthesis</keyword>
<feature type="domain" description="Asparagine synthetase" evidence="4">
    <location>
        <begin position="28"/>
        <end position="51"/>
    </location>
</feature>
<proteinExistence type="predicted"/>
<protein>
    <recommendedName>
        <fullName evidence="4">Asparagine synthetase domain-containing protein</fullName>
    </recommendedName>
</protein>
<keyword evidence="3" id="KW-0315">Glutamine amidotransferase</keyword>
<dbReference type="EMBL" id="JARQZJ010000002">
    <property type="protein sequence ID" value="KAK9870120.1"/>
    <property type="molecule type" value="Genomic_DNA"/>
</dbReference>
<organism evidence="5 6">
    <name type="scientific">Henosepilachna vigintioctopunctata</name>
    <dbReference type="NCBI Taxonomy" id="420089"/>
    <lineage>
        <taxon>Eukaryota</taxon>
        <taxon>Metazoa</taxon>
        <taxon>Ecdysozoa</taxon>
        <taxon>Arthropoda</taxon>
        <taxon>Hexapoda</taxon>
        <taxon>Insecta</taxon>
        <taxon>Pterygota</taxon>
        <taxon>Neoptera</taxon>
        <taxon>Endopterygota</taxon>
        <taxon>Coleoptera</taxon>
        <taxon>Polyphaga</taxon>
        <taxon>Cucujiformia</taxon>
        <taxon>Coccinelloidea</taxon>
        <taxon>Coccinellidae</taxon>
        <taxon>Epilachninae</taxon>
        <taxon>Epilachnini</taxon>
        <taxon>Henosepilachna</taxon>
    </lineage>
</organism>
<evidence type="ECO:0000259" key="4">
    <source>
        <dbReference type="Pfam" id="PF00733"/>
    </source>
</evidence>
<dbReference type="GO" id="GO:0006529">
    <property type="term" value="P:asparagine biosynthetic process"/>
    <property type="evidence" value="ECO:0007669"/>
    <property type="project" value="UniProtKB-KW"/>
</dbReference>
<dbReference type="InterPro" id="IPR014729">
    <property type="entry name" value="Rossmann-like_a/b/a_fold"/>
</dbReference>
<dbReference type="InterPro" id="IPR051857">
    <property type="entry name" value="Asn_synthetase_domain"/>
</dbReference>
<dbReference type="GO" id="GO:0004066">
    <property type="term" value="F:asparagine synthase (glutamine-hydrolyzing) activity"/>
    <property type="evidence" value="ECO:0007669"/>
    <property type="project" value="InterPro"/>
</dbReference>
<gene>
    <name evidence="5" type="ORF">WA026_006211</name>
</gene>
<accession>A0AAW1TN73</accession>
<keyword evidence="6" id="KW-1185">Reference proteome</keyword>
<evidence type="ECO:0000313" key="6">
    <source>
        <dbReference type="Proteomes" id="UP001431783"/>
    </source>
</evidence>
<dbReference type="Gene3D" id="3.40.50.620">
    <property type="entry name" value="HUPs"/>
    <property type="match status" value="1"/>
</dbReference>
<dbReference type="PANTHER" id="PTHR45937">
    <property type="entry name" value="ASPARAGINE SYNTHETASE DOMAIN-CONTAINING PROTEIN 1"/>
    <property type="match status" value="1"/>
</dbReference>
<dbReference type="Proteomes" id="UP001431783">
    <property type="component" value="Unassembled WGS sequence"/>
</dbReference>
<dbReference type="PANTHER" id="PTHR45937:SF1">
    <property type="entry name" value="ASPARAGINE SYNTHETASE DOMAIN-CONTAINING PROTEIN 1"/>
    <property type="match status" value="1"/>
</dbReference>
<comment type="caution">
    <text evidence="5">The sequence shown here is derived from an EMBL/GenBank/DDBJ whole genome shotgun (WGS) entry which is preliminary data.</text>
</comment>
<dbReference type="AlphaFoldDB" id="A0AAW1TN73"/>
<evidence type="ECO:0000313" key="5">
    <source>
        <dbReference type="EMBL" id="KAK9870120.1"/>
    </source>
</evidence>
<dbReference type="Pfam" id="PF00733">
    <property type="entry name" value="Asn_synthase"/>
    <property type="match status" value="1"/>
</dbReference>
<name>A0AAW1TN73_9CUCU</name>
<dbReference type="SUPFAM" id="SSF52402">
    <property type="entry name" value="Adenine nucleotide alpha hydrolases-like"/>
    <property type="match status" value="1"/>
</dbReference>
<dbReference type="CDD" id="cd01991">
    <property type="entry name" value="Asn_synthase_B_C"/>
    <property type="match status" value="1"/>
</dbReference>
<evidence type="ECO:0000256" key="2">
    <source>
        <dbReference type="ARBA" id="ARBA00022888"/>
    </source>
</evidence>
<keyword evidence="2" id="KW-0061">Asparagine biosynthesis</keyword>